<keyword evidence="5" id="KW-1185">Reference proteome</keyword>
<dbReference type="GO" id="GO:0004550">
    <property type="term" value="F:nucleoside diphosphate kinase activity"/>
    <property type="evidence" value="ECO:0007669"/>
    <property type="project" value="InterPro"/>
</dbReference>
<sequence>MTYGPPLPGGLTHDPDKRRHFSTDSYFIETYEQLADLTGNGVEFATGHALLLLKPDAVASRSIGAVLGWVRTTGLRVVAARRLRMTRGAVRAMWHYQLNRATPARSRLADAICQSSDSLVLLLTEDGAVPPSVALSHRKGPADPARRHPDQLRAQLGDFGFLLNLVHASDEPADVVRELGILLDADERRDLVTQALPGIDRHDRAAELADQLYASAPAHDLRFAPAAARLAAELTSLLATHELPATVRAELRAHLDAAAWAPLVDLIWRAGLPLAGWDLTVVGCGALALSRPQYAQLLRGADLSRWREPARATAP</sequence>
<feature type="domain" description="Nucleoside diphosphate kinase-like" evidence="3">
    <location>
        <begin position="46"/>
        <end position="190"/>
    </location>
</feature>
<dbReference type="SUPFAM" id="SSF54919">
    <property type="entry name" value="Nucleoside diphosphate kinase, NDK"/>
    <property type="match status" value="1"/>
</dbReference>
<evidence type="ECO:0000259" key="3">
    <source>
        <dbReference type="SMART" id="SM00562"/>
    </source>
</evidence>
<dbReference type="GO" id="GO:0006228">
    <property type="term" value="P:UTP biosynthetic process"/>
    <property type="evidence" value="ECO:0007669"/>
    <property type="project" value="InterPro"/>
</dbReference>
<protein>
    <recommendedName>
        <fullName evidence="3">Nucleoside diphosphate kinase-like domain-containing protein</fullName>
    </recommendedName>
</protein>
<accession>A0A919JFW0</accession>
<dbReference type="InterPro" id="IPR036850">
    <property type="entry name" value="NDK-like_dom_sf"/>
</dbReference>
<evidence type="ECO:0000256" key="2">
    <source>
        <dbReference type="RuleBase" id="RU004011"/>
    </source>
</evidence>
<dbReference type="Pfam" id="PF00334">
    <property type="entry name" value="NDK"/>
    <property type="match status" value="1"/>
</dbReference>
<evidence type="ECO:0000256" key="1">
    <source>
        <dbReference type="PROSITE-ProRule" id="PRU00706"/>
    </source>
</evidence>
<dbReference type="InterPro" id="IPR034907">
    <property type="entry name" value="NDK-like_dom"/>
</dbReference>
<evidence type="ECO:0000313" key="4">
    <source>
        <dbReference type="EMBL" id="GIE16461.1"/>
    </source>
</evidence>
<comment type="caution">
    <text evidence="4">The sequence shown here is derived from an EMBL/GenBank/DDBJ whole genome shotgun (WGS) entry which is preliminary data.</text>
</comment>
<dbReference type="PRINTS" id="PR01243">
    <property type="entry name" value="NUCDPKINASE"/>
</dbReference>
<name>A0A919JFW0_9ACTN</name>
<dbReference type="GO" id="GO:0006183">
    <property type="term" value="P:GTP biosynthetic process"/>
    <property type="evidence" value="ECO:0007669"/>
    <property type="project" value="InterPro"/>
</dbReference>
<dbReference type="AlphaFoldDB" id="A0A919JFW0"/>
<dbReference type="SMART" id="SM00562">
    <property type="entry name" value="NDK"/>
    <property type="match status" value="1"/>
</dbReference>
<reference evidence="4" key="1">
    <citation type="submission" date="2021-01" db="EMBL/GenBank/DDBJ databases">
        <title>Whole genome shotgun sequence of Actinoplanes ferrugineus NBRC 15555.</title>
        <authorList>
            <person name="Komaki H."/>
            <person name="Tamura T."/>
        </authorList>
    </citation>
    <scope>NUCLEOTIDE SEQUENCE</scope>
    <source>
        <strain evidence="4">NBRC 15555</strain>
    </source>
</reference>
<dbReference type="RefSeq" id="WP_203822800.1">
    <property type="nucleotide sequence ID" value="NZ_BAAABP010000049.1"/>
</dbReference>
<comment type="caution">
    <text evidence="1">Lacks conserved residue(s) required for the propagation of feature annotation.</text>
</comment>
<comment type="similarity">
    <text evidence="1 2">Belongs to the NDK family.</text>
</comment>
<dbReference type="GO" id="GO:0006241">
    <property type="term" value="P:CTP biosynthetic process"/>
    <property type="evidence" value="ECO:0007669"/>
    <property type="project" value="InterPro"/>
</dbReference>
<organism evidence="4 5">
    <name type="scientific">Paractinoplanes ferrugineus</name>
    <dbReference type="NCBI Taxonomy" id="113564"/>
    <lineage>
        <taxon>Bacteria</taxon>
        <taxon>Bacillati</taxon>
        <taxon>Actinomycetota</taxon>
        <taxon>Actinomycetes</taxon>
        <taxon>Micromonosporales</taxon>
        <taxon>Micromonosporaceae</taxon>
        <taxon>Paractinoplanes</taxon>
    </lineage>
</organism>
<dbReference type="PROSITE" id="PS51374">
    <property type="entry name" value="NDPK_LIKE"/>
    <property type="match status" value="1"/>
</dbReference>
<gene>
    <name evidence="4" type="ORF">Afe05nite_83010</name>
</gene>
<proteinExistence type="inferred from homology"/>
<dbReference type="EMBL" id="BOMM01000087">
    <property type="protein sequence ID" value="GIE16461.1"/>
    <property type="molecule type" value="Genomic_DNA"/>
</dbReference>
<dbReference type="InterPro" id="IPR001564">
    <property type="entry name" value="Nucleoside_diP_kinase"/>
</dbReference>
<dbReference type="Gene3D" id="3.30.70.141">
    <property type="entry name" value="Nucleoside diphosphate kinase-like domain"/>
    <property type="match status" value="1"/>
</dbReference>
<evidence type="ECO:0000313" key="5">
    <source>
        <dbReference type="Proteomes" id="UP000598174"/>
    </source>
</evidence>
<dbReference type="Proteomes" id="UP000598174">
    <property type="component" value="Unassembled WGS sequence"/>
</dbReference>